<accession>A0A815BH56</accession>
<reference evidence="1" key="1">
    <citation type="submission" date="2021-02" db="EMBL/GenBank/DDBJ databases">
        <authorList>
            <person name="Nowell W R."/>
        </authorList>
    </citation>
    <scope>NUCLEOTIDE SEQUENCE</scope>
</reference>
<organism evidence="1 2">
    <name type="scientific">Rotaria sordida</name>
    <dbReference type="NCBI Taxonomy" id="392033"/>
    <lineage>
        <taxon>Eukaryota</taxon>
        <taxon>Metazoa</taxon>
        <taxon>Spiralia</taxon>
        <taxon>Gnathifera</taxon>
        <taxon>Rotifera</taxon>
        <taxon>Eurotatoria</taxon>
        <taxon>Bdelloidea</taxon>
        <taxon>Philodinida</taxon>
        <taxon>Philodinidae</taxon>
        <taxon>Rotaria</taxon>
    </lineage>
</organism>
<evidence type="ECO:0000313" key="1">
    <source>
        <dbReference type="EMBL" id="CAF1270104.1"/>
    </source>
</evidence>
<evidence type="ECO:0000313" key="2">
    <source>
        <dbReference type="Proteomes" id="UP000663882"/>
    </source>
</evidence>
<dbReference type="InterPro" id="IPR027417">
    <property type="entry name" value="P-loop_NTPase"/>
</dbReference>
<dbReference type="EMBL" id="CAJNOO010002459">
    <property type="protein sequence ID" value="CAF1270104.1"/>
    <property type="molecule type" value="Genomic_DNA"/>
</dbReference>
<name>A0A815BH56_9BILA</name>
<dbReference type="OrthoDB" id="416741at2759"/>
<feature type="non-terminal residue" evidence="1">
    <location>
        <position position="1"/>
    </location>
</feature>
<comment type="caution">
    <text evidence="1">The sequence shown here is derived from an EMBL/GenBank/DDBJ whole genome shotgun (WGS) entry which is preliminary data.</text>
</comment>
<protein>
    <submittedName>
        <fullName evidence="1">Uncharacterized protein</fullName>
    </submittedName>
</protein>
<dbReference type="AlphaFoldDB" id="A0A815BH56"/>
<dbReference type="Proteomes" id="UP000663882">
    <property type="component" value="Unassembled WGS sequence"/>
</dbReference>
<gene>
    <name evidence="1" type="ORF">RFH988_LOCUS28143</name>
</gene>
<dbReference type="Gene3D" id="3.40.50.300">
    <property type="entry name" value="P-loop containing nucleotide triphosphate hydrolases"/>
    <property type="match status" value="1"/>
</dbReference>
<sequence>GDNQYAALMNKHYDNCFDPPRVLGLTASISSKKIKPKDLFDNAKELEKIYRARIASGSNRNETIQHGTSAQVQIINYSSYRDEILSKYDSLTIPFDVR</sequence>
<proteinExistence type="predicted"/>